<keyword evidence="3" id="KW-1005">Bacterial flagellum biogenesis</keyword>
<keyword evidence="4" id="KW-0282">Flagellum</keyword>
<evidence type="ECO:0000313" key="5">
    <source>
        <dbReference type="Proteomes" id="UP000322079"/>
    </source>
</evidence>
<dbReference type="InterPro" id="IPR007809">
    <property type="entry name" value="FlgN-like"/>
</dbReference>
<dbReference type="EMBL" id="CP043473">
    <property type="protein sequence ID" value="QEL55720.1"/>
    <property type="molecule type" value="Genomic_DNA"/>
</dbReference>
<gene>
    <name evidence="4" type="ORF">FYK34_09160</name>
</gene>
<dbReference type="Pfam" id="PF05130">
    <property type="entry name" value="FlgN"/>
    <property type="match status" value="1"/>
</dbReference>
<name>A0A5C1DG76_9NEIS</name>
<evidence type="ECO:0000313" key="4">
    <source>
        <dbReference type="EMBL" id="QEL55720.1"/>
    </source>
</evidence>
<dbReference type="AlphaFoldDB" id="A0A5C1DG76"/>
<keyword evidence="5" id="KW-1185">Reference proteome</keyword>
<organism evidence="4 5">
    <name type="scientific">Chromobacterium paludis</name>
    <dbReference type="NCBI Taxonomy" id="2605945"/>
    <lineage>
        <taxon>Bacteria</taxon>
        <taxon>Pseudomonadati</taxon>
        <taxon>Pseudomonadota</taxon>
        <taxon>Betaproteobacteria</taxon>
        <taxon>Neisseriales</taxon>
        <taxon>Chromobacteriaceae</taxon>
        <taxon>Chromobacterium</taxon>
    </lineage>
</organism>
<dbReference type="RefSeq" id="WP_149296081.1">
    <property type="nucleotide sequence ID" value="NZ_CP043473.1"/>
</dbReference>
<proteinExistence type="inferred from homology"/>
<evidence type="ECO:0000256" key="1">
    <source>
        <dbReference type="ARBA" id="ARBA00002397"/>
    </source>
</evidence>
<comment type="similarity">
    <text evidence="2">Belongs to the FlgN family.</text>
</comment>
<dbReference type="KEGG" id="chrm:FYK34_09160"/>
<sequence>MDRRQAYRQLFDTVAADLSAYPQLAARLEAQFEAALRHDAAGLQDSASEIAELCARLERSRRERAGLLRVLLPAGEPLSMASALAVLPPALRERADAMWQSLRGWIAECRERNRRNGELLTQRRELLRRVLEGESDVYAAQ</sequence>
<dbReference type="Gene3D" id="1.20.58.300">
    <property type="entry name" value="FlgN-like"/>
    <property type="match status" value="1"/>
</dbReference>
<dbReference type="GO" id="GO:0044780">
    <property type="term" value="P:bacterial-type flagellum assembly"/>
    <property type="evidence" value="ECO:0007669"/>
    <property type="project" value="InterPro"/>
</dbReference>
<dbReference type="Proteomes" id="UP000322079">
    <property type="component" value="Chromosome"/>
</dbReference>
<keyword evidence="4" id="KW-0966">Cell projection</keyword>
<protein>
    <submittedName>
        <fullName evidence="4">Flagellar protein FlgN</fullName>
    </submittedName>
</protein>
<dbReference type="InterPro" id="IPR036679">
    <property type="entry name" value="FlgN-like_sf"/>
</dbReference>
<reference evidence="4 5" key="1">
    <citation type="submission" date="2019-08" db="EMBL/GenBank/DDBJ databases">
        <title>Chromobacterium paludis, a novel bacterium isolated from a Maryland marsh pond.</title>
        <authorList>
            <person name="Blackburn M.B."/>
            <person name="Gundersen-Rindal D.E."/>
        </authorList>
    </citation>
    <scope>NUCLEOTIDE SEQUENCE [LARGE SCALE GENOMIC DNA]</scope>
    <source>
        <strain evidence="5">IIBBL 257-1</strain>
    </source>
</reference>
<accession>A0A5C1DG76</accession>
<dbReference type="SUPFAM" id="SSF140566">
    <property type="entry name" value="FlgN-like"/>
    <property type="match status" value="1"/>
</dbReference>
<evidence type="ECO:0000256" key="3">
    <source>
        <dbReference type="ARBA" id="ARBA00022795"/>
    </source>
</evidence>
<evidence type="ECO:0000256" key="2">
    <source>
        <dbReference type="ARBA" id="ARBA00007703"/>
    </source>
</evidence>
<comment type="function">
    <text evidence="1">Required for the efficient initiation of filament assembly.</text>
</comment>
<keyword evidence="4" id="KW-0969">Cilium</keyword>